<evidence type="ECO:0000256" key="1">
    <source>
        <dbReference type="SAM" id="SignalP"/>
    </source>
</evidence>
<accession>A0A1M4SQF5</accession>
<keyword evidence="3" id="KW-1185">Reference proteome</keyword>
<protein>
    <recommendedName>
        <fullName evidence="4">Fimbrillin family protein</fullName>
    </recommendedName>
</protein>
<evidence type="ECO:0000313" key="2">
    <source>
        <dbReference type="EMBL" id="SHE34428.1"/>
    </source>
</evidence>
<feature type="signal peptide" evidence="1">
    <location>
        <begin position="1"/>
        <end position="20"/>
    </location>
</feature>
<dbReference type="RefSeq" id="WP_073349009.1">
    <property type="nucleotide sequence ID" value="NZ_FQVD01000001.1"/>
</dbReference>
<evidence type="ECO:0008006" key="4">
    <source>
        <dbReference type="Google" id="ProtNLM"/>
    </source>
</evidence>
<reference evidence="2 3" key="1">
    <citation type="submission" date="2016-11" db="EMBL/GenBank/DDBJ databases">
        <authorList>
            <person name="Jaros S."/>
            <person name="Januszkiewicz K."/>
            <person name="Wedrychowicz H."/>
        </authorList>
    </citation>
    <scope>NUCLEOTIDE SEQUENCE [LARGE SCALE GENOMIC DNA]</scope>
    <source>
        <strain evidence="2 3">DSM 26883</strain>
    </source>
</reference>
<gene>
    <name evidence="2" type="ORF">SAMN05444349_101216</name>
</gene>
<dbReference type="OrthoDB" id="993253at2"/>
<evidence type="ECO:0000313" key="3">
    <source>
        <dbReference type="Proteomes" id="UP000184436"/>
    </source>
</evidence>
<name>A0A1M4SQF5_9BACE</name>
<sequence>MRTKHIYLTCAFLLCLSACQDGEIISAPEDNTQTRAITVTSTATSALTSADGGKTWIASRRVPLVGEGRIVDDMSNALVEALTANQGIANILDADLTNSASFNGVVTANLIGNQIASVRDVNRTYAGGQSAGFVYLLDNTSLLTLDVLKGFYLKTYLKGVEQEMKGSDTEAVSTLQLNLISAANNGGKQAISITTNLTKPFDEIKIGMYGVSATVLNALKLYYAFVGDNPIQPAITTNPYFTNSVSVHTGLGWTTALYLTPEQLINSNLTDGLPLSLTGALATINFQQVIPVGAEVGFNLTGFNLLNLSLLSNTTLTTYNASNVQQEQVTINNILGVSAINGGSSQISMVLTKPCTQVKIQFSGLHVELGATVINYTYVREATTVDATSFFSLGNATTTSNSYQLKTPTAGSVNYVITSSPAGTTPVISNNKITGMTANGNYNVTGTYTSTDGTIYTQTAVITRNANPVGDTSVCNNMITLNSNGASVYAPSGGGCLLCVGEGTNFTGKNNLIDNNPDNFITYNNVASIAANTSIVGIKTATDKPVNSAKNQIRTGFVIQTSTSLLSANVLKFLIIRLYRNGVKVFESAADNNNAISAGLIGDNGSKVRIGITTNQEFDSIELWTGGILNLNLSAFRIYYAFWENANAGCYSGNAANACLQMMTPSTYGASINYAATRSTGAVMIGTSFNDLGNLLDGDVNTYSTITTTNVIGAVTVAVKFNKIQQKQPVGFIVVDPTGIAGVDLISWITLSVYNAGIEVGNTGSGSILGLNVIGSGGKEYVETTPTTIPFDEVRITFAGVADALKTIQLAGVYTRQDSNGDGIPDCAETNGSGETIDFISVTDHLCQGSPIVINVNGGANGNNYLLRLYNVAKNNEVTNQTVILTNQAFTIPNMPSGDYYIAIYDAAGTNLYYNGIHSTVHPTRTTWKTNAATTNWNTWTNWSDGSPWKCTDVIIPSNCTLYPVLVNGDSNYCNNLHFEPNAEIVNTHYLTYSQAWVGLALQAGRYYMLSAPLKDTFTGDIFIPASMNGTQNNDYFTTLDATSSPENRFSPRIYQRLWSHDAPGQKIKGGTLTQVTVTPDKTNWTPPFNALNQNYSIGMGFSLLASKESVASNTLTFRFPKVHTSFKYYNTSGQSTSYSESITRTLPGRFIHENSNGITSFPITVNVTNKIAGNTFLVGNPFMTHIRISQFMTDNPLVTSVKVYDGNSNNSVIKADGTLLTNGSNFAYIAPMQSFFVTVNAASISLLVKFTETALTQAAGSSGMLRSTRAIGSSRASTSGRPALLLTASIGNTSSQCLLRLSPSATVGYRSSEDSELLIDNEMPPVIALFSIADEKALDIQQLNDAERIPLGFSLSNPARVQLKLSHDGGDAWSHWTLVDTEKGVRTPLTQSETVLDVGILSTHVGRFYLEKSNK</sequence>
<proteinExistence type="predicted"/>
<dbReference type="Proteomes" id="UP000184436">
    <property type="component" value="Unassembled WGS sequence"/>
</dbReference>
<dbReference type="EMBL" id="FQVD01000001">
    <property type="protein sequence ID" value="SHE34428.1"/>
    <property type="molecule type" value="Genomic_DNA"/>
</dbReference>
<organism evidence="2 3">
    <name type="scientific">Bacteroides faecichinchillae</name>
    <dbReference type="NCBI Taxonomy" id="871325"/>
    <lineage>
        <taxon>Bacteria</taxon>
        <taxon>Pseudomonadati</taxon>
        <taxon>Bacteroidota</taxon>
        <taxon>Bacteroidia</taxon>
        <taxon>Bacteroidales</taxon>
        <taxon>Bacteroidaceae</taxon>
        <taxon>Bacteroides</taxon>
    </lineage>
</organism>
<dbReference type="STRING" id="871325.SAMN05444349_101216"/>
<feature type="chain" id="PRO_5030031027" description="Fimbrillin family protein" evidence="1">
    <location>
        <begin position="21"/>
        <end position="1416"/>
    </location>
</feature>
<keyword evidence="1" id="KW-0732">Signal</keyword>